<feature type="non-terminal residue" evidence="2">
    <location>
        <position position="1"/>
    </location>
</feature>
<gene>
    <name evidence="2" type="ORF">AOXY_G4787</name>
</gene>
<dbReference type="AlphaFoldDB" id="A0AAD8LQX4"/>
<evidence type="ECO:0000256" key="1">
    <source>
        <dbReference type="SAM" id="MobiDB-lite"/>
    </source>
</evidence>
<protein>
    <submittedName>
        <fullName evidence="2">Uncharacterized protein</fullName>
    </submittedName>
</protein>
<reference evidence="2" key="1">
    <citation type="submission" date="2022-02" db="EMBL/GenBank/DDBJ databases">
        <title>Atlantic sturgeon de novo genome assembly.</title>
        <authorList>
            <person name="Stock M."/>
            <person name="Klopp C."/>
            <person name="Guiguen Y."/>
            <person name="Cabau C."/>
            <person name="Parinello H."/>
            <person name="Santidrian Yebra-Pimentel E."/>
            <person name="Kuhl H."/>
            <person name="Dirks R.P."/>
            <person name="Guessner J."/>
            <person name="Wuertz S."/>
            <person name="Du K."/>
            <person name="Schartl M."/>
        </authorList>
    </citation>
    <scope>NUCLEOTIDE SEQUENCE</scope>
    <source>
        <strain evidence="2">STURGEONOMICS-FGT-2020</strain>
        <tissue evidence="2">Whole blood</tissue>
    </source>
</reference>
<feature type="compositionally biased region" description="Low complexity" evidence="1">
    <location>
        <begin position="69"/>
        <end position="86"/>
    </location>
</feature>
<feature type="region of interest" description="Disordered" evidence="1">
    <location>
        <begin position="68"/>
        <end position="99"/>
    </location>
</feature>
<proteinExistence type="predicted"/>
<dbReference type="Proteomes" id="UP001230051">
    <property type="component" value="Unassembled WGS sequence"/>
</dbReference>
<name>A0AAD8LQX4_ACIOX</name>
<evidence type="ECO:0000313" key="3">
    <source>
        <dbReference type="Proteomes" id="UP001230051"/>
    </source>
</evidence>
<feature type="region of interest" description="Disordered" evidence="1">
    <location>
        <begin position="1"/>
        <end position="55"/>
    </location>
</feature>
<evidence type="ECO:0000313" key="2">
    <source>
        <dbReference type="EMBL" id="KAK1172257.1"/>
    </source>
</evidence>
<keyword evidence="3" id="KW-1185">Reference proteome</keyword>
<comment type="caution">
    <text evidence="2">The sequence shown here is derived from an EMBL/GenBank/DDBJ whole genome shotgun (WGS) entry which is preliminary data.</text>
</comment>
<accession>A0AAD8LQX4</accession>
<sequence length="161" mass="17709">KKNNMREEMPVDGNGRVSPGSEDMPNPTDVTCKNHPQYLSQSVQSDAMVSSQPETTCAETVQCGAVQRSAAVSPNSSQSSESQGEGPPFPATRRHLTREDRLNDLERRMKKISTRNANHVRVVCGIAEEIKQIRILVDRGLRAPQQQCITGLYGNGNGENF</sequence>
<feature type="compositionally biased region" description="Polar residues" evidence="1">
    <location>
        <begin position="37"/>
        <end position="55"/>
    </location>
</feature>
<dbReference type="EMBL" id="JAGXEW010000004">
    <property type="protein sequence ID" value="KAK1172257.1"/>
    <property type="molecule type" value="Genomic_DNA"/>
</dbReference>
<organism evidence="2 3">
    <name type="scientific">Acipenser oxyrinchus oxyrinchus</name>
    <dbReference type="NCBI Taxonomy" id="40147"/>
    <lineage>
        <taxon>Eukaryota</taxon>
        <taxon>Metazoa</taxon>
        <taxon>Chordata</taxon>
        <taxon>Craniata</taxon>
        <taxon>Vertebrata</taxon>
        <taxon>Euteleostomi</taxon>
        <taxon>Actinopterygii</taxon>
        <taxon>Chondrostei</taxon>
        <taxon>Acipenseriformes</taxon>
        <taxon>Acipenseridae</taxon>
        <taxon>Acipenser</taxon>
    </lineage>
</organism>